<dbReference type="Proteomes" id="UP000631114">
    <property type="component" value="Unassembled WGS sequence"/>
</dbReference>
<dbReference type="Gene3D" id="1.50.10.130">
    <property type="entry name" value="Terpene synthase, N-terminal domain"/>
    <property type="match status" value="1"/>
</dbReference>
<reference evidence="1 2" key="1">
    <citation type="submission" date="2020-10" db="EMBL/GenBank/DDBJ databases">
        <title>The Coptis chinensis genome and diversification of protoberbering-type alkaloids.</title>
        <authorList>
            <person name="Wang B."/>
            <person name="Shu S."/>
            <person name="Song C."/>
            <person name="Liu Y."/>
        </authorList>
    </citation>
    <scope>NUCLEOTIDE SEQUENCE [LARGE SCALE GENOMIC DNA]</scope>
    <source>
        <strain evidence="1">HL-2020</strain>
        <tissue evidence="1">Leaf</tissue>
    </source>
</reference>
<keyword evidence="2" id="KW-1185">Reference proteome</keyword>
<protein>
    <submittedName>
        <fullName evidence="1">Uncharacterized protein</fullName>
    </submittedName>
</protein>
<name>A0A835HLM4_9MAGN</name>
<sequence length="61" mass="6958">MLSKWQDITNQDSEEGDVLKVQELNKLTEWIETIKSMLASMGDGEISISAYDTAWVTYWAS</sequence>
<evidence type="ECO:0000313" key="1">
    <source>
        <dbReference type="EMBL" id="KAF9601191.1"/>
    </source>
</evidence>
<dbReference type="InterPro" id="IPR036965">
    <property type="entry name" value="Terpene_synth_N_sf"/>
</dbReference>
<evidence type="ECO:0000313" key="2">
    <source>
        <dbReference type="Proteomes" id="UP000631114"/>
    </source>
</evidence>
<dbReference type="Gene3D" id="1.50.10.160">
    <property type="match status" value="1"/>
</dbReference>
<dbReference type="EMBL" id="JADFTS010000006">
    <property type="protein sequence ID" value="KAF9601191.1"/>
    <property type="molecule type" value="Genomic_DNA"/>
</dbReference>
<dbReference type="GO" id="GO:0010333">
    <property type="term" value="F:terpene synthase activity"/>
    <property type="evidence" value="ECO:0007669"/>
    <property type="project" value="InterPro"/>
</dbReference>
<dbReference type="OrthoDB" id="2343925at2759"/>
<organism evidence="1 2">
    <name type="scientific">Coptis chinensis</name>
    <dbReference type="NCBI Taxonomy" id="261450"/>
    <lineage>
        <taxon>Eukaryota</taxon>
        <taxon>Viridiplantae</taxon>
        <taxon>Streptophyta</taxon>
        <taxon>Embryophyta</taxon>
        <taxon>Tracheophyta</taxon>
        <taxon>Spermatophyta</taxon>
        <taxon>Magnoliopsida</taxon>
        <taxon>Ranunculales</taxon>
        <taxon>Ranunculaceae</taxon>
        <taxon>Coptidoideae</taxon>
        <taxon>Coptis</taxon>
    </lineage>
</organism>
<gene>
    <name evidence="1" type="ORF">IFM89_017376</name>
</gene>
<comment type="caution">
    <text evidence="1">The sequence shown here is derived from an EMBL/GenBank/DDBJ whole genome shotgun (WGS) entry which is preliminary data.</text>
</comment>
<proteinExistence type="predicted"/>
<accession>A0A835HLM4</accession>
<dbReference type="AlphaFoldDB" id="A0A835HLM4"/>